<comment type="caution">
    <text evidence="3">The sequence shown here is derived from an EMBL/GenBank/DDBJ whole genome shotgun (WGS) entry which is preliminary data.</text>
</comment>
<evidence type="ECO:0000313" key="3">
    <source>
        <dbReference type="EMBL" id="RCK77876.1"/>
    </source>
</evidence>
<dbReference type="EMBL" id="QOQW01000031">
    <property type="protein sequence ID" value="RCK77876.1"/>
    <property type="molecule type" value="Genomic_DNA"/>
</dbReference>
<evidence type="ECO:0000256" key="2">
    <source>
        <dbReference type="SAM" id="SignalP"/>
    </source>
</evidence>
<feature type="region of interest" description="Disordered" evidence="1">
    <location>
        <begin position="31"/>
        <end position="51"/>
    </location>
</feature>
<keyword evidence="2" id="KW-0732">Signal</keyword>
<evidence type="ECO:0000256" key="1">
    <source>
        <dbReference type="SAM" id="MobiDB-lite"/>
    </source>
</evidence>
<feature type="chain" id="PRO_5016620881" evidence="2">
    <location>
        <begin position="26"/>
        <end position="357"/>
    </location>
</feature>
<reference evidence="3 4" key="1">
    <citation type="submission" date="2018-05" db="EMBL/GenBank/DDBJ databases">
        <title>A metagenomic window into the 2 km-deep terrestrial subsurface aquifer revealed taxonomically and functionally diverse microbial community comprising novel uncultured bacterial lineages.</title>
        <authorList>
            <person name="Kadnikov V.V."/>
            <person name="Mardanov A.V."/>
            <person name="Beletsky A.V."/>
            <person name="Banks D."/>
            <person name="Pimenov N.V."/>
            <person name="Frank Y.A."/>
            <person name="Karnachuk O.V."/>
            <person name="Ravin N.V."/>
        </authorList>
    </citation>
    <scope>NUCLEOTIDE SEQUENCE [LARGE SCALE GENOMIC DNA]</scope>
    <source>
        <strain evidence="3">BY5</strain>
    </source>
</reference>
<name>A0A367ZIH4_9BACT</name>
<dbReference type="Proteomes" id="UP000252355">
    <property type="component" value="Unassembled WGS sequence"/>
</dbReference>
<gene>
    <name evidence="3" type="ORF">OZSIB_2035</name>
</gene>
<dbReference type="AlphaFoldDB" id="A0A367ZIH4"/>
<protein>
    <submittedName>
        <fullName evidence="3">Uncharacterized protein</fullName>
    </submittedName>
</protein>
<organism evidence="3 4">
    <name type="scientific">Candidatus Ozemobacter sibiricus</name>
    <dbReference type="NCBI Taxonomy" id="2268124"/>
    <lineage>
        <taxon>Bacteria</taxon>
        <taxon>Candidatus Ozemobacteria</taxon>
        <taxon>Candidatus Ozemobacterales</taxon>
        <taxon>Candidatus Ozemobacteraceae</taxon>
        <taxon>Candidatus Ozemobacter</taxon>
    </lineage>
</organism>
<evidence type="ECO:0000313" key="4">
    <source>
        <dbReference type="Proteomes" id="UP000252355"/>
    </source>
</evidence>
<proteinExistence type="predicted"/>
<feature type="signal peptide" evidence="2">
    <location>
        <begin position="1"/>
        <end position="25"/>
    </location>
</feature>
<sequence length="357" mass="37803">MKPFIPVLFALLFALALNVLLPVGAVGQTADDDTDELETSAPAGETAPGIDLDKTPWLKGVNIPPRPAYPAPVLPAEIIMADGKPVPATLSEDVTVLMAVDSEIFGERPPQEWNGQALPNAAWAGPAAVNWFFDDIGRNQSTMASCSEPLPANQMKVTPLDPTRLGGVTVSIARPLTYEESPGKTRKVFANASRGLNVRVTDITPPTCGLEITVGKQTGTFWCAENPPHGFPLPKKADVYLKGPLCSASAEDEQVVVAGLELGAKMVLTAEQGAIRLPRTGEAKIKVILQDNDEVDGKTVKTGLCELVDGTPVPVPGTTGDSFDLSKIKLPTHPYLFVDATDLSGNRQVLCVPVLGK</sequence>
<accession>A0A367ZIH4</accession>